<keyword evidence="2" id="KW-0238">DNA-binding</keyword>
<dbReference type="SMART" id="SM00415">
    <property type="entry name" value="HSF"/>
    <property type="match status" value="1"/>
</dbReference>
<dbReference type="GO" id="GO:0043565">
    <property type="term" value="F:sequence-specific DNA binding"/>
    <property type="evidence" value="ECO:0007669"/>
    <property type="project" value="InterPro"/>
</dbReference>
<evidence type="ECO:0000256" key="4">
    <source>
        <dbReference type="RuleBase" id="RU004020"/>
    </source>
</evidence>
<dbReference type="InterPro" id="IPR000232">
    <property type="entry name" value="HSF_DNA-bd"/>
</dbReference>
<feature type="region of interest" description="Disordered" evidence="5">
    <location>
        <begin position="320"/>
        <end position="382"/>
    </location>
</feature>
<evidence type="ECO:0000313" key="7">
    <source>
        <dbReference type="EMBL" id="EED89247.1"/>
    </source>
</evidence>
<comment type="subcellular location">
    <subcellularLocation>
        <location evidence="1">Nucleus</location>
    </subcellularLocation>
</comment>
<dbReference type="AlphaFoldDB" id="B8CB31"/>
<dbReference type="InterPro" id="IPR036388">
    <property type="entry name" value="WH-like_DNA-bd_sf"/>
</dbReference>
<dbReference type="EMBL" id="CM000648">
    <property type="protein sequence ID" value="EED89247.1"/>
    <property type="molecule type" value="Genomic_DNA"/>
</dbReference>
<dbReference type="HOGENOM" id="CLU_651348_0_0_1"/>
<reference evidence="7 8" key="1">
    <citation type="journal article" date="2004" name="Science">
        <title>The genome of the diatom Thalassiosira pseudonana: ecology, evolution, and metabolism.</title>
        <authorList>
            <person name="Armbrust E.V."/>
            <person name="Berges J.A."/>
            <person name="Bowler C."/>
            <person name="Green B.R."/>
            <person name="Martinez D."/>
            <person name="Putnam N.H."/>
            <person name="Zhou S."/>
            <person name="Allen A.E."/>
            <person name="Apt K.E."/>
            <person name="Bechner M."/>
            <person name="Brzezinski M.A."/>
            <person name="Chaal B.K."/>
            <person name="Chiovitti A."/>
            <person name="Davis A.K."/>
            <person name="Demarest M.S."/>
            <person name="Detter J.C."/>
            <person name="Glavina T."/>
            <person name="Goodstein D."/>
            <person name="Hadi M.Z."/>
            <person name="Hellsten U."/>
            <person name="Hildebrand M."/>
            <person name="Jenkins B.D."/>
            <person name="Jurka J."/>
            <person name="Kapitonov V.V."/>
            <person name="Kroger N."/>
            <person name="Lau W.W."/>
            <person name="Lane T.W."/>
            <person name="Larimer F.W."/>
            <person name="Lippmeier J.C."/>
            <person name="Lucas S."/>
            <person name="Medina M."/>
            <person name="Montsant A."/>
            <person name="Obornik M."/>
            <person name="Parker M.S."/>
            <person name="Palenik B."/>
            <person name="Pazour G.J."/>
            <person name="Richardson P.M."/>
            <person name="Rynearson T.A."/>
            <person name="Saito M.A."/>
            <person name="Schwartz D.C."/>
            <person name="Thamatrakoln K."/>
            <person name="Valentin K."/>
            <person name="Vardi A."/>
            <person name="Wilkerson F.P."/>
            <person name="Rokhsar D.S."/>
        </authorList>
    </citation>
    <scope>NUCLEOTIDE SEQUENCE [LARGE SCALE GENOMIC DNA]</scope>
    <source>
        <strain evidence="7 8">CCMP1335</strain>
    </source>
</reference>
<dbReference type="GO" id="GO:0005634">
    <property type="term" value="C:nucleus"/>
    <property type="evidence" value="ECO:0007669"/>
    <property type="project" value="UniProtKB-SubCell"/>
</dbReference>
<dbReference type="PaxDb" id="35128-Thaps9353"/>
<gene>
    <name evidence="7" type="ORF">THAPSDRAFT_9353</name>
</gene>
<accession>B8CB31</accession>
<reference evidence="7 8" key="2">
    <citation type="journal article" date="2008" name="Nature">
        <title>The Phaeodactylum genome reveals the evolutionary history of diatom genomes.</title>
        <authorList>
            <person name="Bowler C."/>
            <person name="Allen A.E."/>
            <person name="Badger J.H."/>
            <person name="Grimwood J."/>
            <person name="Jabbari K."/>
            <person name="Kuo A."/>
            <person name="Maheswari U."/>
            <person name="Martens C."/>
            <person name="Maumus F."/>
            <person name="Otillar R.P."/>
            <person name="Rayko E."/>
            <person name="Salamov A."/>
            <person name="Vandepoele K."/>
            <person name="Beszteri B."/>
            <person name="Gruber A."/>
            <person name="Heijde M."/>
            <person name="Katinka M."/>
            <person name="Mock T."/>
            <person name="Valentin K."/>
            <person name="Verret F."/>
            <person name="Berges J.A."/>
            <person name="Brownlee C."/>
            <person name="Cadoret J.P."/>
            <person name="Chiovitti A."/>
            <person name="Choi C.J."/>
            <person name="Coesel S."/>
            <person name="De Martino A."/>
            <person name="Detter J.C."/>
            <person name="Durkin C."/>
            <person name="Falciatore A."/>
            <person name="Fournet J."/>
            <person name="Haruta M."/>
            <person name="Huysman M.J."/>
            <person name="Jenkins B.D."/>
            <person name="Jiroutova K."/>
            <person name="Jorgensen R.E."/>
            <person name="Joubert Y."/>
            <person name="Kaplan A."/>
            <person name="Kroger N."/>
            <person name="Kroth P.G."/>
            <person name="La Roche J."/>
            <person name="Lindquist E."/>
            <person name="Lommer M."/>
            <person name="Martin-Jezequel V."/>
            <person name="Lopez P.J."/>
            <person name="Lucas S."/>
            <person name="Mangogna M."/>
            <person name="McGinnis K."/>
            <person name="Medlin L.K."/>
            <person name="Montsant A."/>
            <person name="Oudot-Le Secq M.P."/>
            <person name="Napoli C."/>
            <person name="Obornik M."/>
            <person name="Parker M.S."/>
            <person name="Petit J.L."/>
            <person name="Porcel B.M."/>
            <person name="Poulsen N."/>
            <person name="Robison M."/>
            <person name="Rychlewski L."/>
            <person name="Rynearson T.A."/>
            <person name="Schmutz J."/>
            <person name="Shapiro H."/>
            <person name="Siaut M."/>
            <person name="Stanley M."/>
            <person name="Sussman M.R."/>
            <person name="Taylor A.R."/>
            <person name="Vardi A."/>
            <person name="von Dassow P."/>
            <person name="Vyverman W."/>
            <person name="Willis A."/>
            <person name="Wyrwicz L.S."/>
            <person name="Rokhsar D.S."/>
            <person name="Weissenbach J."/>
            <person name="Armbrust E.V."/>
            <person name="Green B.R."/>
            <person name="Van de Peer Y."/>
            <person name="Grigoriev I.V."/>
        </authorList>
    </citation>
    <scope>NUCLEOTIDE SEQUENCE [LARGE SCALE GENOMIC DNA]</scope>
    <source>
        <strain evidence="7 8">CCMP1335</strain>
    </source>
</reference>
<dbReference type="InParanoid" id="B8CB31"/>
<dbReference type="PANTHER" id="PTHR10015:SF427">
    <property type="entry name" value="HEAT SHOCK FACTOR PROTEIN"/>
    <property type="match status" value="1"/>
</dbReference>
<evidence type="ECO:0000256" key="3">
    <source>
        <dbReference type="ARBA" id="ARBA00023242"/>
    </source>
</evidence>
<feature type="region of interest" description="Disordered" evidence="5">
    <location>
        <begin position="69"/>
        <end position="97"/>
    </location>
</feature>
<dbReference type="eggNOG" id="ENOG502RBAM">
    <property type="taxonomic scope" value="Eukaryota"/>
</dbReference>
<feature type="compositionally biased region" description="Acidic residues" evidence="5">
    <location>
        <begin position="191"/>
        <end position="203"/>
    </location>
</feature>
<comment type="similarity">
    <text evidence="4">Belongs to the HSF family.</text>
</comment>
<dbReference type="Gene3D" id="1.10.10.10">
    <property type="entry name" value="Winged helix-like DNA-binding domain superfamily/Winged helix DNA-binding domain"/>
    <property type="match status" value="1"/>
</dbReference>
<dbReference type="Proteomes" id="UP000001449">
    <property type="component" value="Chromosome 13"/>
</dbReference>
<evidence type="ECO:0000313" key="8">
    <source>
        <dbReference type="Proteomes" id="UP000001449"/>
    </source>
</evidence>
<dbReference type="SUPFAM" id="SSF46785">
    <property type="entry name" value="Winged helix' DNA-binding domain"/>
    <property type="match status" value="1"/>
</dbReference>
<feature type="compositionally biased region" description="Basic and acidic residues" evidence="5">
    <location>
        <begin position="161"/>
        <end position="180"/>
    </location>
</feature>
<protein>
    <recommendedName>
        <fullName evidence="6">HSF-type DNA-binding domain-containing protein</fullName>
    </recommendedName>
</protein>
<keyword evidence="3" id="KW-0539">Nucleus</keyword>
<feature type="compositionally biased region" description="Low complexity" evidence="5">
    <location>
        <begin position="204"/>
        <end position="220"/>
    </location>
</feature>
<evidence type="ECO:0000256" key="5">
    <source>
        <dbReference type="SAM" id="MobiDB-lite"/>
    </source>
</evidence>
<sequence length="422" mass="47265">MFSQLRDYHDLGHKRGFPTRISQWMAMQRRQYKVYATGKREAVGIIKSRVMKLNSIGFRWSLKKKRVHHQRSRDVVGSRRRGAKRVLEENDHGKDVPSKEQFALKHNLFFPGKGSRYATSVVKTAADSSSDGTSAGNLKSTGSKPKQTQSSRGRIRVPSRRMQESYDPNKKLMDEKEDSMYHPFSGNQSMEGEEDVSTSDVSEDSSTVESGNKVAKKSSSSGGGGQKSFLECLFELVNDSSVDNPDILAWVPSGDAFKVHKTKSMGPILNRYYRHGNYDSFRRILNMYGFRLNDQGAFFHKNFHRDKSVPKTFATAIPRVNANNSSKSKTTVAKKSSSAKVSPPQSRPKSHKTRPQPTASRAKPAKPQFPKSAPNPYAHPTGHAVAHLPFEEAEDIGKGWITRTIQRINASKGHPKDEVQIS</sequence>
<evidence type="ECO:0000256" key="1">
    <source>
        <dbReference type="ARBA" id="ARBA00004123"/>
    </source>
</evidence>
<dbReference type="Pfam" id="PF00447">
    <property type="entry name" value="HSF_DNA-bind"/>
    <property type="match status" value="1"/>
</dbReference>
<evidence type="ECO:0000259" key="6">
    <source>
        <dbReference type="SMART" id="SM00415"/>
    </source>
</evidence>
<feature type="domain" description="HSF-type DNA-binding" evidence="6">
    <location>
        <begin position="225"/>
        <end position="404"/>
    </location>
</feature>
<feature type="compositionally biased region" description="Polar residues" evidence="5">
    <location>
        <begin position="137"/>
        <end position="152"/>
    </location>
</feature>
<feature type="compositionally biased region" description="Basic and acidic residues" evidence="5">
    <location>
        <begin position="85"/>
        <end position="97"/>
    </location>
</feature>
<proteinExistence type="inferred from homology"/>
<organism evidence="7 8">
    <name type="scientific">Thalassiosira pseudonana</name>
    <name type="common">Marine diatom</name>
    <name type="synonym">Cyclotella nana</name>
    <dbReference type="NCBI Taxonomy" id="35128"/>
    <lineage>
        <taxon>Eukaryota</taxon>
        <taxon>Sar</taxon>
        <taxon>Stramenopiles</taxon>
        <taxon>Ochrophyta</taxon>
        <taxon>Bacillariophyta</taxon>
        <taxon>Coscinodiscophyceae</taxon>
        <taxon>Thalassiosirophycidae</taxon>
        <taxon>Thalassiosirales</taxon>
        <taxon>Thalassiosiraceae</taxon>
        <taxon>Thalassiosira</taxon>
    </lineage>
</organism>
<dbReference type="GO" id="GO:0003700">
    <property type="term" value="F:DNA-binding transcription factor activity"/>
    <property type="evidence" value="ECO:0007669"/>
    <property type="project" value="InterPro"/>
</dbReference>
<dbReference type="InterPro" id="IPR036390">
    <property type="entry name" value="WH_DNA-bd_sf"/>
</dbReference>
<feature type="compositionally biased region" description="Low complexity" evidence="5">
    <location>
        <begin position="125"/>
        <end position="136"/>
    </location>
</feature>
<feature type="compositionally biased region" description="Low complexity" evidence="5">
    <location>
        <begin position="325"/>
        <end position="342"/>
    </location>
</feature>
<name>B8CB31_THAPS</name>
<keyword evidence="8" id="KW-1185">Reference proteome</keyword>
<dbReference type="KEGG" id="tps:THAPSDRAFT_9353"/>
<feature type="region of interest" description="Disordered" evidence="5">
    <location>
        <begin position="125"/>
        <end position="225"/>
    </location>
</feature>
<dbReference type="RefSeq" id="XP_002293511.1">
    <property type="nucleotide sequence ID" value="XM_002293475.1"/>
</dbReference>
<evidence type="ECO:0000256" key="2">
    <source>
        <dbReference type="ARBA" id="ARBA00023125"/>
    </source>
</evidence>
<dbReference type="GeneID" id="7452986"/>
<dbReference type="PANTHER" id="PTHR10015">
    <property type="entry name" value="HEAT SHOCK TRANSCRIPTION FACTOR"/>
    <property type="match status" value="1"/>
</dbReference>